<evidence type="ECO:0000256" key="4">
    <source>
        <dbReference type="ARBA" id="ARBA00023172"/>
    </source>
</evidence>
<evidence type="ECO:0000256" key="2">
    <source>
        <dbReference type="ARBA" id="ARBA00022908"/>
    </source>
</evidence>
<evidence type="ECO:0000256" key="3">
    <source>
        <dbReference type="ARBA" id="ARBA00023125"/>
    </source>
</evidence>
<dbReference type="InterPro" id="IPR004107">
    <property type="entry name" value="Integrase_SAM-like_N"/>
</dbReference>
<organism evidence="6 7">
    <name type="scientific">Pseudolactococcus raffinolactis</name>
    <dbReference type="NCBI Taxonomy" id="1366"/>
    <lineage>
        <taxon>Bacteria</taxon>
        <taxon>Bacillati</taxon>
        <taxon>Bacillota</taxon>
        <taxon>Bacilli</taxon>
        <taxon>Lactobacillales</taxon>
        <taxon>Streptococcaceae</taxon>
        <taxon>Pseudolactococcus</taxon>
    </lineage>
</organism>
<evidence type="ECO:0000313" key="6">
    <source>
        <dbReference type="EMBL" id="QIW52854.1"/>
    </source>
</evidence>
<dbReference type="Gene3D" id="1.10.150.130">
    <property type="match status" value="1"/>
</dbReference>
<comment type="similarity">
    <text evidence="1">Belongs to the 'phage' integrase family.</text>
</comment>
<sequence length="382" mass="45135">MFFKKLANGKYRYYEKFYDESEEKWKQASVTLTSKTRQAQGHAKRELDSKIEKKLTECKLRSRKNKQYTFNEVLDEYLLFRKQELKDSSFYVYKGILNNLFKEILDKKFNEVSSSYFQNKIMSSNSSISYKRSQKGYANLFFKYAMKIGYTNFNLIDGVQLPRDKKTIELIEKKRCKFLSRDEFHKFKESFGKSRCQIRMNYLIEFMYLTGLRIGEALALMWENVDLEKKMIDIRHTIDYSSASLKDFKITAPKTSNSYRKISINSRCIEIINEMKILNEDFNLNAKKFIFLNSQGRLINHNLLNIYIKKIGVLSGLKGKNPRDFSSHMFRHSHISLLTELGIPVKAIMSRVGHINEKTTIQIYTHVTKNMELDISEKMESI</sequence>
<dbReference type="InterPro" id="IPR013762">
    <property type="entry name" value="Integrase-like_cat_sf"/>
</dbReference>
<protein>
    <submittedName>
        <fullName evidence="6">Tyrosine-type recombinase/integrase</fullName>
    </submittedName>
</protein>
<dbReference type="EMBL" id="CP047616">
    <property type="protein sequence ID" value="QIW52854.1"/>
    <property type="molecule type" value="Genomic_DNA"/>
</dbReference>
<dbReference type="PROSITE" id="PS51898">
    <property type="entry name" value="TYR_RECOMBINASE"/>
    <property type="match status" value="1"/>
</dbReference>
<dbReference type="Proteomes" id="UP000501945">
    <property type="component" value="Chromosome"/>
</dbReference>
<dbReference type="AlphaFoldDB" id="A0A6H0UZS1"/>
<evidence type="ECO:0000313" key="7">
    <source>
        <dbReference type="Proteomes" id="UP000501945"/>
    </source>
</evidence>
<name>A0A6H0UZS1_9LACT</name>
<proteinExistence type="inferred from homology"/>
<accession>A0A6H0UZS1</accession>
<dbReference type="PANTHER" id="PTHR30629:SF2">
    <property type="entry name" value="PROPHAGE INTEGRASE INTS-RELATED"/>
    <property type="match status" value="1"/>
</dbReference>
<dbReference type="GO" id="GO:0006310">
    <property type="term" value="P:DNA recombination"/>
    <property type="evidence" value="ECO:0007669"/>
    <property type="project" value="UniProtKB-KW"/>
</dbReference>
<dbReference type="InterPro" id="IPR011010">
    <property type="entry name" value="DNA_brk_join_enz"/>
</dbReference>
<evidence type="ECO:0000256" key="1">
    <source>
        <dbReference type="ARBA" id="ARBA00008857"/>
    </source>
</evidence>
<dbReference type="CDD" id="cd01189">
    <property type="entry name" value="INT_ICEBs1_C_like"/>
    <property type="match status" value="1"/>
</dbReference>
<dbReference type="InterPro" id="IPR050808">
    <property type="entry name" value="Phage_Integrase"/>
</dbReference>
<dbReference type="PANTHER" id="PTHR30629">
    <property type="entry name" value="PROPHAGE INTEGRASE"/>
    <property type="match status" value="1"/>
</dbReference>
<dbReference type="Gene3D" id="1.10.443.10">
    <property type="entry name" value="Intergrase catalytic core"/>
    <property type="match status" value="1"/>
</dbReference>
<dbReference type="RefSeq" id="WP_167838283.1">
    <property type="nucleotide sequence ID" value="NZ_CP047616.1"/>
</dbReference>
<keyword evidence="3" id="KW-0238">DNA-binding</keyword>
<gene>
    <name evidence="6" type="ORF">GU336_01020</name>
</gene>
<dbReference type="GO" id="GO:0015074">
    <property type="term" value="P:DNA integration"/>
    <property type="evidence" value="ECO:0007669"/>
    <property type="project" value="UniProtKB-KW"/>
</dbReference>
<dbReference type="Pfam" id="PF00589">
    <property type="entry name" value="Phage_integrase"/>
    <property type="match status" value="1"/>
</dbReference>
<feature type="domain" description="Tyr recombinase" evidence="5">
    <location>
        <begin position="174"/>
        <end position="377"/>
    </location>
</feature>
<evidence type="ECO:0000259" key="5">
    <source>
        <dbReference type="PROSITE" id="PS51898"/>
    </source>
</evidence>
<dbReference type="GO" id="GO:0003677">
    <property type="term" value="F:DNA binding"/>
    <property type="evidence" value="ECO:0007669"/>
    <property type="project" value="UniProtKB-KW"/>
</dbReference>
<keyword evidence="4" id="KW-0233">DNA recombination</keyword>
<dbReference type="Pfam" id="PF14659">
    <property type="entry name" value="Phage_int_SAM_3"/>
    <property type="match status" value="1"/>
</dbReference>
<dbReference type="InterPro" id="IPR002104">
    <property type="entry name" value="Integrase_catalytic"/>
</dbReference>
<dbReference type="InterPro" id="IPR010998">
    <property type="entry name" value="Integrase_recombinase_N"/>
</dbReference>
<dbReference type="SUPFAM" id="SSF56349">
    <property type="entry name" value="DNA breaking-rejoining enzymes"/>
    <property type="match status" value="1"/>
</dbReference>
<reference evidence="6 7" key="1">
    <citation type="submission" date="2019-12" db="EMBL/GenBank/DDBJ databases">
        <title>Whole genome sequences of Lactococcus raffinolactis strains isolated from sewage.</title>
        <authorList>
            <person name="Ybazeta G."/>
            <person name="Ross M."/>
            <person name="Brabant-Kirwan D."/>
            <person name="Saleh M."/>
            <person name="Dillon J.A."/>
            <person name="Splinter K."/>
            <person name="Nokhbeh R."/>
        </authorList>
    </citation>
    <scope>NUCLEOTIDE SEQUENCE [LARGE SCALE GENOMIC DNA]</scope>
    <source>
        <strain evidence="6 7">Lr_19_5</strain>
    </source>
</reference>
<keyword evidence="2" id="KW-0229">DNA integration</keyword>